<evidence type="ECO:0000256" key="4">
    <source>
        <dbReference type="ARBA" id="ARBA00022519"/>
    </source>
</evidence>
<comment type="caution">
    <text evidence="10">The sequence shown here is derived from an EMBL/GenBank/DDBJ whole genome shotgun (WGS) entry which is preliminary data.</text>
</comment>
<comment type="similarity">
    <text evidence="2">Belongs to the UPF0283 family.</text>
</comment>
<keyword evidence="3" id="KW-1003">Cell membrane</keyword>
<dbReference type="PANTHER" id="PTHR39342:SF1">
    <property type="entry name" value="UPF0283 MEMBRANE PROTEIN YCJF"/>
    <property type="match status" value="1"/>
</dbReference>
<evidence type="ECO:0000256" key="6">
    <source>
        <dbReference type="ARBA" id="ARBA00022989"/>
    </source>
</evidence>
<dbReference type="Proteomes" id="UP000321121">
    <property type="component" value="Unassembled WGS sequence"/>
</dbReference>
<gene>
    <name evidence="10" type="ORF">HHA04nite_09880</name>
</gene>
<feature type="transmembrane region" description="Helical" evidence="9">
    <location>
        <begin position="105"/>
        <end position="127"/>
    </location>
</feature>
<protein>
    <recommendedName>
        <fullName evidence="12">TIGR01620 family protein</fullName>
    </recommendedName>
</protein>
<evidence type="ECO:0000256" key="5">
    <source>
        <dbReference type="ARBA" id="ARBA00022692"/>
    </source>
</evidence>
<sequence length="354" mass="39012">MTAPRESDPRPGQRFTLETEPAPKAPETPAPEHLFDPTQAHHPLTPAEPDAAPGESEAAVTAGLAPPKRRRWGLLGLLVAGLGLGAGELALSMPAALVEGDWLGLGWGLLGLGAIGLGGGALARELWRLRRLRRHERLRETLGALPEASSRQAHSTADQLRRQLGLDEDHPHWQAFLAAHEPHHDGRETQALLAHHLLAPRDREARRLISRMSGETAVMVALSPLTLVDMALVAWRHLSLIDRLCRLYGLELGYAARLRLFRQVLRDMAFAGASELASEAGMEWLSLNLAGRLSARAGQGMAVGLLGARLGLRAQRLTRPLAFDEAERPRVADLRRELWGRMRRLERREQDDKR</sequence>
<dbReference type="InterPro" id="IPR006507">
    <property type="entry name" value="UPF0283"/>
</dbReference>
<feature type="region of interest" description="Disordered" evidence="8">
    <location>
        <begin position="1"/>
        <end position="64"/>
    </location>
</feature>
<reference evidence="10 11" key="1">
    <citation type="submission" date="2019-07" db="EMBL/GenBank/DDBJ databases">
        <title>Whole genome shotgun sequence of Halomonas halophila NBRC 102604.</title>
        <authorList>
            <person name="Hosoyama A."/>
            <person name="Uohara A."/>
            <person name="Ohji S."/>
            <person name="Ichikawa N."/>
        </authorList>
    </citation>
    <scope>NUCLEOTIDE SEQUENCE [LARGE SCALE GENOMIC DNA]</scope>
    <source>
        <strain evidence="10 11">NBRC 102604</strain>
    </source>
</reference>
<evidence type="ECO:0000256" key="3">
    <source>
        <dbReference type="ARBA" id="ARBA00022475"/>
    </source>
</evidence>
<proteinExistence type="inferred from homology"/>
<keyword evidence="6 9" id="KW-1133">Transmembrane helix</keyword>
<feature type="compositionally biased region" description="Basic and acidic residues" evidence="8">
    <location>
        <begin position="1"/>
        <end position="11"/>
    </location>
</feature>
<evidence type="ECO:0008006" key="12">
    <source>
        <dbReference type="Google" id="ProtNLM"/>
    </source>
</evidence>
<evidence type="ECO:0000256" key="7">
    <source>
        <dbReference type="ARBA" id="ARBA00023136"/>
    </source>
</evidence>
<dbReference type="NCBIfam" id="TIGR01620">
    <property type="entry name" value="hyp_HI0043"/>
    <property type="match status" value="1"/>
</dbReference>
<keyword evidence="7 9" id="KW-0472">Membrane</keyword>
<comment type="subcellular location">
    <subcellularLocation>
        <location evidence="1">Cell inner membrane</location>
        <topology evidence="1">Multi-pass membrane protein</topology>
    </subcellularLocation>
</comment>
<feature type="transmembrane region" description="Helical" evidence="9">
    <location>
        <begin position="72"/>
        <end position="93"/>
    </location>
</feature>
<evidence type="ECO:0000313" key="11">
    <source>
        <dbReference type="Proteomes" id="UP000321121"/>
    </source>
</evidence>
<keyword evidence="5 9" id="KW-0812">Transmembrane</keyword>
<keyword evidence="4" id="KW-0997">Cell inner membrane</keyword>
<keyword evidence="11" id="KW-1185">Reference proteome</keyword>
<evidence type="ECO:0000313" key="10">
    <source>
        <dbReference type="EMBL" id="GEK72444.1"/>
    </source>
</evidence>
<organism evidence="10 11">
    <name type="scientific">Halomonas halophila</name>
    <dbReference type="NCBI Taxonomy" id="29573"/>
    <lineage>
        <taxon>Bacteria</taxon>
        <taxon>Pseudomonadati</taxon>
        <taxon>Pseudomonadota</taxon>
        <taxon>Gammaproteobacteria</taxon>
        <taxon>Oceanospirillales</taxon>
        <taxon>Halomonadaceae</taxon>
        <taxon>Halomonas</taxon>
    </lineage>
</organism>
<dbReference type="RefSeq" id="WP_146908137.1">
    <property type="nucleotide sequence ID" value="NZ_BJUS01000007.1"/>
</dbReference>
<dbReference type="PANTHER" id="PTHR39342">
    <property type="entry name" value="UPF0283 MEMBRANE PROTEIN YCJF"/>
    <property type="match status" value="1"/>
</dbReference>
<dbReference type="EMBL" id="BJUS01000007">
    <property type="protein sequence ID" value="GEK72444.1"/>
    <property type="molecule type" value="Genomic_DNA"/>
</dbReference>
<dbReference type="Pfam" id="PF05128">
    <property type="entry name" value="DUF697"/>
    <property type="match status" value="1"/>
</dbReference>
<evidence type="ECO:0000256" key="8">
    <source>
        <dbReference type="SAM" id="MobiDB-lite"/>
    </source>
</evidence>
<name>A0ABQ0U1M3_9GAMM</name>
<evidence type="ECO:0000256" key="1">
    <source>
        <dbReference type="ARBA" id="ARBA00004429"/>
    </source>
</evidence>
<evidence type="ECO:0000256" key="2">
    <source>
        <dbReference type="ARBA" id="ARBA00008255"/>
    </source>
</evidence>
<evidence type="ECO:0000256" key="9">
    <source>
        <dbReference type="SAM" id="Phobius"/>
    </source>
</evidence>
<dbReference type="InterPro" id="IPR021147">
    <property type="entry name" value="DUF697"/>
</dbReference>
<accession>A0ABQ0U1M3</accession>